<organism evidence="2">
    <name type="scientific">marine metagenome</name>
    <dbReference type="NCBI Taxonomy" id="408172"/>
    <lineage>
        <taxon>unclassified sequences</taxon>
        <taxon>metagenomes</taxon>
        <taxon>ecological metagenomes</taxon>
    </lineage>
</organism>
<protein>
    <recommendedName>
        <fullName evidence="3">Lipoprotein</fullName>
    </recommendedName>
</protein>
<evidence type="ECO:0000313" key="2">
    <source>
        <dbReference type="EMBL" id="SUZ89196.1"/>
    </source>
</evidence>
<reference evidence="2" key="1">
    <citation type="submission" date="2018-05" db="EMBL/GenBank/DDBJ databases">
        <authorList>
            <person name="Lanie J.A."/>
            <person name="Ng W.-L."/>
            <person name="Kazmierczak K.M."/>
            <person name="Andrzejewski T.M."/>
            <person name="Davidsen T.M."/>
            <person name="Wayne K.J."/>
            <person name="Tettelin H."/>
            <person name="Glass J.I."/>
            <person name="Rusch D."/>
            <person name="Podicherti R."/>
            <person name="Tsui H.-C.T."/>
            <person name="Winkler M.E."/>
        </authorList>
    </citation>
    <scope>NUCLEOTIDE SEQUENCE</scope>
</reference>
<accession>A0A381RBP3</accession>
<dbReference type="PROSITE" id="PS51257">
    <property type="entry name" value="PROKAR_LIPOPROTEIN"/>
    <property type="match status" value="1"/>
</dbReference>
<dbReference type="AlphaFoldDB" id="A0A381RBP3"/>
<dbReference type="Pfam" id="PF08139">
    <property type="entry name" value="LPAM_1"/>
    <property type="match status" value="1"/>
</dbReference>
<keyword evidence="1" id="KW-0732">Signal</keyword>
<evidence type="ECO:0008006" key="3">
    <source>
        <dbReference type="Google" id="ProtNLM"/>
    </source>
</evidence>
<evidence type="ECO:0000256" key="1">
    <source>
        <dbReference type="ARBA" id="ARBA00022729"/>
    </source>
</evidence>
<gene>
    <name evidence="2" type="ORF">METZ01_LOCUS42050</name>
</gene>
<sequence length="171" mass="18957">MKKIIFITLFVFAVTACNSQQPPMNAIPENSAPSIDDRSYKLGGIGAFGEMVNVGIKKLALSAALSPEDMDALIEEAARVAKRNNVEIYREKDFLVTDLFPASVTDGKHVLVIYKGGTKQEYLDLKIKKAKLVASNQYTGLAREEIARQFGAMLSYPKWKINELINNNNSE</sequence>
<dbReference type="InterPro" id="IPR012640">
    <property type="entry name" value="Membr_lipoprot_lipid_attach_CS"/>
</dbReference>
<dbReference type="EMBL" id="UINC01001808">
    <property type="protein sequence ID" value="SUZ89196.1"/>
    <property type="molecule type" value="Genomic_DNA"/>
</dbReference>
<proteinExistence type="predicted"/>
<name>A0A381RBP3_9ZZZZ</name>